<dbReference type="EMBL" id="HQ641380">
    <property type="protein sequence ID" value="ADU79189.1"/>
    <property type="molecule type" value="Genomic_DNA"/>
</dbReference>
<protein>
    <submittedName>
        <fullName evidence="1">Uncharacterized protein</fullName>
    </submittedName>
</protein>
<evidence type="ECO:0000313" key="2">
    <source>
        <dbReference type="Proteomes" id="UP000007263"/>
    </source>
</evidence>
<dbReference type="GeneID" id="14006817"/>
<name>E9NIG3_9CAUD</name>
<accession>E9NIG3</accession>
<organism evidence="1 2">
    <name type="scientific">Enterobacter phage EcP1</name>
    <dbReference type="NCBI Taxonomy" id="942016"/>
    <lineage>
        <taxon>Viruses</taxon>
        <taxon>Duplodnaviria</taxon>
        <taxon>Heunggongvirae</taxon>
        <taxon>Uroviricota</taxon>
        <taxon>Caudoviricetes</taxon>
        <taxon>Schitoviridae</taxon>
        <taxon>Eceepunavirus</taxon>
        <taxon>Eceepunavirus EcP1</taxon>
    </lineage>
</organism>
<dbReference type="KEGG" id="vg:14006817"/>
<sequence length="162" mass="19043">MVNMNNSLDIKICIKTALFKNINDHLKSTLSDIFEAHNKMTGSSHNKFMYDGEVYYRNHTVAPFNETLLESPLHNKMDQYLELLTKYKKDEKLILNYIGIIISISNTVKDTFTKLPNALTVFCNRHINPPLDTNYIQFKDFKKYDAEMDKLITYYLNYNLLL</sequence>
<proteinExistence type="predicted"/>
<keyword evidence="2" id="KW-1185">Reference proteome</keyword>
<reference evidence="1 2" key="1">
    <citation type="submission" date="2010-11" db="EMBL/GenBank/DDBJ databases">
        <title>Complete nucleotide sequence of the bacteriophage EcP1, a new member of the N4-like viruses.</title>
        <authorList>
            <person name="Zhu J."/>
            <person name="Rao X."/>
            <person name="Tan Y."/>
            <person name="Hu Z."/>
            <person name="Xiong K."/>
            <person name="Chen Z."/>
            <person name="Li S."/>
            <person name="Yang J."/>
            <person name="Jin X."/>
            <person name="Chen Y."/>
            <person name="Hu F."/>
        </authorList>
    </citation>
    <scope>NUCLEOTIDE SEQUENCE [LARGE SCALE GENOMIC DNA]</scope>
</reference>
<dbReference type="RefSeq" id="YP_007003161.1">
    <property type="nucleotide sequence ID" value="NC_019485.1"/>
</dbReference>
<dbReference type="Proteomes" id="UP000007263">
    <property type="component" value="Segment"/>
</dbReference>
<gene>
    <name evidence="1" type="ORF">EcP1_gp38</name>
</gene>
<evidence type="ECO:0000313" key="1">
    <source>
        <dbReference type="EMBL" id="ADU79189.1"/>
    </source>
</evidence>